<protein>
    <submittedName>
        <fullName evidence="2">Peptidase M15A</fullName>
    </submittedName>
</protein>
<reference evidence="2" key="2">
    <citation type="journal article" date="2022" name="Microbiol. Resour. Announc.">
        <title>Metagenome Sequencing to Explore Phylogenomics of Terrestrial Cyanobacteria.</title>
        <authorList>
            <person name="Ward R.D."/>
            <person name="Stajich J.E."/>
            <person name="Johansen J.R."/>
            <person name="Huntemann M."/>
            <person name="Clum A."/>
            <person name="Foster B."/>
            <person name="Foster B."/>
            <person name="Roux S."/>
            <person name="Palaniappan K."/>
            <person name="Varghese N."/>
            <person name="Mukherjee S."/>
            <person name="Reddy T.B.K."/>
            <person name="Daum C."/>
            <person name="Copeland A."/>
            <person name="Chen I.A."/>
            <person name="Ivanova N.N."/>
            <person name="Kyrpides N.C."/>
            <person name="Shapiro N."/>
            <person name="Eloe-Fadrosh E.A."/>
            <person name="Pietrasiak N."/>
        </authorList>
    </citation>
    <scope>NUCLEOTIDE SEQUENCE</scope>
    <source>
        <strain evidence="2">CPER-KK1</strain>
    </source>
</reference>
<dbReference type="Proteomes" id="UP000753908">
    <property type="component" value="Unassembled WGS sequence"/>
</dbReference>
<dbReference type="Pfam" id="PF08291">
    <property type="entry name" value="Peptidase_M15_3"/>
    <property type="match status" value="1"/>
</dbReference>
<proteinExistence type="predicted"/>
<reference evidence="2" key="1">
    <citation type="submission" date="2021-05" db="EMBL/GenBank/DDBJ databases">
        <authorList>
            <person name="Pietrasiak N."/>
            <person name="Ward R."/>
            <person name="Stajich J.E."/>
            <person name="Kurbessoian T."/>
        </authorList>
    </citation>
    <scope>NUCLEOTIDE SEQUENCE</scope>
    <source>
        <strain evidence="2">CPER-KK1</strain>
    </source>
</reference>
<evidence type="ECO:0000313" key="3">
    <source>
        <dbReference type="Proteomes" id="UP000753908"/>
    </source>
</evidence>
<dbReference type="InterPro" id="IPR013230">
    <property type="entry name" value="Peptidase_M15A_C"/>
</dbReference>
<organism evidence="2 3">
    <name type="scientific">Symplocastrum torsivum CPER-KK1</name>
    <dbReference type="NCBI Taxonomy" id="450513"/>
    <lineage>
        <taxon>Bacteria</taxon>
        <taxon>Bacillati</taxon>
        <taxon>Cyanobacteriota</taxon>
        <taxon>Cyanophyceae</taxon>
        <taxon>Oscillatoriophycideae</taxon>
        <taxon>Oscillatoriales</taxon>
        <taxon>Microcoleaceae</taxon>
        <taxon>Symplocastrum</taxon>
    </lineage>
</organism>
<dbReference type="Gene3D" id="3.30.1380.10">
    <property type="match status" value="1"/>
</dbReference>
<evidence type="ECO:0000313" key="2">
    <source>
        <dbReference type="EMBL" id="MBW4542919.1"/>
    </source>
</evidence>
<dbReference type="EMBL" id="JAHHIF010000001">
    <property type="protein sequence ID" value="MBW4542919.1"/>
    <property type="molecule type" value="Genomic_DNA"/>
</dbReference>
<dbReference type="AlphaFoldDB" id="A0A951PH68"/>
<accession>A0A951PH68</accession>
<sequence length="553" mass="62495">MATLSPDQRNYYYLIEAERAGIHKPILAALYQAHAAPSLSDGETGLGISPANRVPLAQVNTFPEQVQYAANAIRSLTDSLVAQDWKAGDIWQAEQGRYADQFLQSVAKGYAPPANEPTTARLEASNFDKLLKAYLADLETDFKAQGLPQNLAYLDKALLTLVDRIPEYYTGLPFQRDALLEAVRVWRELDTREAAIASLVPAAQVSVASSDESQLDVPLKKFVQRLSANYGGYPQQREALIRMTQLWRQLRTREEAIASLKTNTSPEENLRIIDPALITFVQRLPEYYQGQGSQRNALTEMFRLWRQLDSRASVLTTLGINPELLNTSTTDKTAMLKLATQLDRELLTFMRRVPGSYEERDHQREALIRLVQLWRNLSTRNQTISSLLEDQKRLNEASRKSKEAAPKPLPVVIPKRPARWTPQNIQLSASIIPDGNFTWAEATHGGTRMPPNQATVDAMVRIAKLAQRARDRIGRPFIITSWYRPPAINRAVGGAIYSRHLVGDAMDFLCEGLTGNQLYWSLEPWWPGGLGRYVKFPNLCHIDARSYRARWRN</sequence>
<evidence type="ECO:0000259" key="1">
    <source>
        <dbReference type="Pfam" id="PF08291"/>
    </source>
</evidence>
<name>A0A951PH68_9CYAN</name>
<dbReference type="SUPFAM" id="SSF55166">
    <property type="entry name" value="Hedgehog/DD-peptidase"/>
    <property type="match status" value="1"/>
</dbReference>
<feature type="domain" description="Peptidase M15A C-terminal" evidence="1">
    <location>
        <begin position="452"/>
        <end position="543"/>
    </location>
</feature>
<dbReference type="InterPro" id="IPR009045">
    <property type="entry name" value="Zn_M74/Hedgehog-like"/>
</dbReference>
<comment type="caution">
    <text evidence="2">The sequence shown here is derived from an EMBL/GenBank/DDBJ whole genome shotgun (WGS) entry which is preliminary data.</text>
</comment>
<gene>
    <name evidence="2" type="ORF">KME25_00495</name>
</gene>